<organism evidence="2 3">
    <name type="scientific">Takifugu flavidus</name>
    <name type="common">sansaifugu</name>
    <dbReference type="NCBI Taxonomy" id="433684"/>
    <lineage>
        <taxon>Eukaryota</taxon>
        <taxon>Metazoa</taxon>
        <taxon>Chordata</taxon>
        <taxon>Craniata</taxon>
        <taxon>Vertebrata</taxon>
        <taxon>Euteleostomi</taxon>
        <taxon>Actinopterygii</taxon>
        <taxon>Neopterygii</taxon>
        <taxon>Teleostei</taxon>
        <taxon>Neoteleostei</taxon>
        <taxon>Acanthomorphata</taxon>
        <taxon>Eupercaria</taxon>
        <taxon>Tetraodontiformes</taxon>
        <taxon>Tetradontoidea</taxon>
        <taxon>Tetraodontidae</taxon>
        <taxon>Takifugu</taxon>
    </lineage>
</organism>
<gene>
    <name evidence="2" type="ORF">D4764_02G0010250</name>
</gene>
<accession>A0A5C6NKP8</accession>
<comment type="caution">
    <text evidence="2">The sequence shown here is derived from an EMBL/GenBank/DDBJ whole genome shotgun (WGS) entry which is preliminary data.</text>
</comment>
<dbReference type="EMBL" id="RHFK02000012">
    <property type="protein sequence ID" value="TWW67984.1"/>
    <property type="molecule type" value="Genomic_DNA"/>
</dbReference>
<proteinExistence type="predicted"/>
<evidence type="ECO:0000313" key="3">
    <source>
        <dbReference type="Proteomes" id="UP000324091"/>
    </source>
</evidence>
<evidence type="ECO:0000256" key="1">
    <source>
        <dbReference type="SAM" id="MobiDB-lite"/>
    </source>
</evidence>
<keyword evidence="3" id="KW-1185">Reference proteome</keyword>
<name>A0A5C6NKP8_9TELE</name>
<dbReference type="Proteomes" id="UP000324091">
    <property type="component" value="Chromosome 2"/>
</dbReference>
<evidence type="ECO:0000313" key="2">
    <source>
        <dbReference type="EMBL" id="TWW67984.1"/>
    </source>
</evidence>
<reference evidence="2 3" key="1">
    <citation type="submission" date="2019-04" db="EMBL/GenBank/DDBJ databases">
        <title>Chromosome genome assembly for Takifugu flavidus.</title>
        <authorList>
            <person name="Xiao S."/>
        </authorList>
    </citation>
    <scope>NUCLEOTIDE SEQUENCE [LARGE SCALE GENOMIC DNA]</scope>
    <source>
        <strain evidence="2">HTHZ2018</strain>
        <tissue evidence="2">Muscle</tissue>
    </source>
</reference>
<sequence length="374" mass="41355">MFLFPDEETCETHQSFCLTADWSRKRRSVPEALGPGSPRPAAWFEATGPGRHVQLDPDRQWFPTFPFPSSICRRSWGGRAERRSVVKRQQCYPTCCCATVSMAMAVLLSGLIGVVSWKRPLSLVSVESPVEPCGPACRGRLPVIRRVRMLDPSRPVQVTNAPAGCVELWQHGSSRDEGEKLSQDGSNNGSHLGTGPLLQGSDMKMKKKSSSSELGIISFRSVQLHLWLLLRSGWSPGRSLSLEPSTATGNTAFYIRYSVTRILAPVAKQQLSLNHKMVKFPCVCYCFVRISDLNEAELRKLGSQTFSCFSLLLDETSFKQGPPSVLEMDHKLLPLTGAEGSQGLLNRPASAQMMFLFLLRSLVSQPRRCPSPAS</sequence>
<protein>
    <submittedName>
        <fullName evidence="2">Uncharacterized protein</fullName>
    </submittedName>
</protein>
<feature type="region of interest" description="Disordered" evidence="1">
    <location>
        <begin position="176"/>
        <end position="204"/>
    </location>
</feature>
<dbReference type="AlphaFoldDB" id="A0A5C6NKP8"/>